<keyword evidence="2" id="KW-0732">Signal</keyword>
<dbReference type="EMBL" id="BIXY01000004">
    <property type="protein sequence ID" value="GCF06947.1"/>
    <property type="molecule type" value="Genomic_DNA"/>
</dbReference>
<dbReference type="Gene3D" id="2.60.120.560">
    <property type="entry name" value="Exo-inulinase, domain 1"/>
    <property type="match status" value="1"/>
</dbReference>
<organism evidence="3 4">
    <name type="scientific">Dictyobacter arantiisoli</name>
    <dbReference type="NCBI Taxonomy" id="2014874"/>
    <lineage>
        <taxon>Bacteria</taxon>
        <taxon>Bacillati</taxon>
        <taxon>Chloroflexota</taxon>
        <taxon>Ktedonobacteria</taxon>
        <taxon>Ktedonobacterales</taxon>
        <taxon>Dictyobacteraceae</taxon>
        <taxon>Dictyobacter</taxon>
    </lineage>
</organism>
<evidence type="ECO:0008006" key="5">
    <source>
        <dbReference type="Google" id="ProtNLM"/>
    </source>
</evidence>
<dbReference type="RefSeq" id="WP_149399998.1">
    <property type="nucleotide sequence ID" value="NZ_BIXY01000004.1"/>
</dbReference>
<protein>
    <recommendedName>
        <fullName evidence="5">DUF642 domain-containing protein</fullName>
    </recommendedName>
</protein>
<evidence type="ECO:0000313" key="4">
    <source>
        <dbReference type="Proteomes" id="UP000322530"/>
    </source>
</evidence>
<dbReference type="AlphaFoldDB" id="A0A5A5T6G3"/>
<reference evidence="3 4" key="1">
    <citation type="submission" date="2019-01" db="EMBL/GenBank/DDBJ databases">
        <title>Draft genome sequence of Dictyobacter sp. Uno17.</title>
        <authorList>
            <person name="Wang C.M."/>
            <person name="Zheng Y."/>
            <person name="Sakai Y."/>
            <person name="Abe K."/>
            <person name="Yokota A."/>
            <person name="Yabe S."/>
        </authorList>
    </citation>
    <scope>NUCLEOTIDE SEQUENCE [LARGE SCALE GENOMIC DNA]</scope>
    <source>
        <strain evidence="3 4">Uno17</strain>
    </source>
</reference>
<dbReference type="Proteomes" id="UP000322530">
    <property type="component" value="Unassembled WGS sequence"/>
</dbReference>
<comment type="caution">
    <text evidence="3">The sequence shown here is derived from an EMBL/GenBank/DDBJ whole genome shotgun (WGS) entry which is preliminary data.</text>
</comment>
<evidence type="ECO:0000256" key="1">
    <source>
        <dbReference type="SAM" id="MobiDB-lite"/>
    </source>
</evidence>
<gene>
    <name evidence="3" type="ORF">KDI_05110</name>
</gene>
<feature type="signal peptide" evidence="2">
    <location>
        <begin position="1"/>
        <end position="27"/>
    </location>
</feature>
<name>A0A5A5T6G3_9CHLR</name>
<feature type="region of interest" description="Disordered" evidence="1">
    <location>
        <begin position="43"/>
        <end position="69"/>
    </location>
</feature>
<keyword evidence="4" id="KW-1185">Reference proteome</keyword>
<evidence type="ECO:0000256" key="2">
    <source>
        <dbReference type="SAM" id="SignalP"/>
    </source>
</evidence>
<evidence type="ECO:0000313" key="3">
    <source>
        <dbReference type="EMBL" id="GCF06947.1"/>
    </source>
</evidence>
<feature type="chain" id="PRO_5022917909" description="DUF642 domain-containing protein" evidence="2">
    <location>
        <begin position="28"/>
        <end position="276"/>
    </location>
</feature>
<accession>A0A5A5T6G3</accession>
<proteinExistence type="predicted"/>
<sequence>MNRRFILITLLALLLIGGFVANTNAHAIQSALIVPMAIPGKQPTHSIASSTSTPTQKTPGKIQPTGQNRGTMQIASTPLPTNILAQDTFQRNNQPLWGLATDGRSWDGDANTSQAFSINAATGQVSNAHGTVNAILGPSSDNVDVQANGMVNQFGNGVNMGVVLRWSNAQNWYKALIDGNHLSILKRVNGASTQVQAVPFHAKAGQVYTLRFQAIGVMLFAKVWPLNTQEPAQWMITVSDSALKDGKSGFRFVLQPTTVINMTSFQVTPATMGTDL</sequence>
<dbReference type="OrthoDB" id="148222at2"/>